<keyword evidence="1" id="KW-0547">Nucleotide-binding</keyword>
<gene>
    <name evidence="1" type="ORF">AYI69_g4233</name>
</gene>
<comment type="caution">
    <text evidence="1">The sequence shown here is derived from an EMBL/GenBank/DDBJ whole genome shotgun (WGS) entry which is preliminary data.</text>
</comment>
<proteinExistence type="predicted"/>
<organism evidence="1 2">
    <name type="scientific">Smittium culicis</name>
    <dbReference type="NCBI Taxonomy" id="133412"/>
    <lineage>
        <taxon>Eukaryota</taxon>
        <taxon>Fungi</taxon>
        <taxon>Fungi incertae sedis</taxon>
        <taxon>Zoopagomycota</taxon>
        <taxon>Kickxellomycotina</taxon>
        <taxon>Harpellomycetes</taxon>
        <taxon>Harpellales</taxon>
        <taxon>Legeriomycetaceae</taxon>
        <taxon>Smittium</taxon>
    </lineage>
</organism>
<accession>A0A1R1YF85</accession>
<keyword evidence="1" id="KW-0378">Hydrolase</keyword>
<dbReference type="InterPro" id="IPR027417">
    <property type="entry name" value="P-loop_NTPase"/>
</dbReference>
<feature type="non-terminal residue" evidence="1">
    <location>
        <position position="1"/>
    </location>
</feature>
<evidence type="ECO:0000313" key="2">
    <source>
        <dbReference type="Proteomes" id="UP000187429"/>
    </source>
</evidence>
<dbReference type="Proteomes" id="UP000187429">
    <property type="component" value="Unassembled WGS sequence"/>
</dbReference>
<sequence>LYVHRSGRTARGENEGVVIIFVCPEERQNYLKLCKLMQKPEISELPLDYSVMGKMKQFVSLARQIDSIEHKVKKESHESDWLNKAARDMDIEIDPHFQNRNYIFLIFTKSVKSTAVVYDDSSDDDVIGGGAGGRITTHRKEKLTNLKNQLDSLLAKPILPPGAIRSYLTGDNPRMPNQLKETALNLTKSSNMNPKKKQKRN</sequence>
<dbReference type="Gene3D" id="3.40.50.300">
    <property type="entry name" value="P-loop containing nucleotide triphosphate hydrolases"/>
    <property type="match status" value="1"/>
</dbReference>
<dbReference type="OrthoDB" id="5526226at2759"/>
<keyword evidence="1" id="KW-0347">Helicase</keyword>
<dbReference type="GO" id="GO:0004386">
    <property type="term" value="F:helicase activity"/>
    <property type="evidence" value="ECO:0007669"/>
    <property type="project" value="UniProtKB-KW"/>
</dbReference>
<name>A0A1R1YF85_9FUNG</name>
<dbReference type="SUPFAM" id="SSF52540">
    <property type="entry name" value="P-loop containing nucleoside triphosphate hydrolases"/>
    <property type="match status" value="1"/>
</dbReference>
<keyword evidence="2" id="KW-1185">Reference proteome</keyword>
<dbReference type="EMBL" id="LSSM01001617">
    <property type="protein sequence ID" value="OMJ25577.1"/>
    <property type="molecule type" value="Genomic_DNA"/>
</dbReference>
<dbReference type="AlphaFoldDB" id="A0A1R1YF85"/>
<evidence type="ECO:0000313" key="1">
    <source>
        <dbReference type="EMBL" id="OMJ25577.1"/>
    </source>
</evidence>
<protein>
    <submittedName>
        <fullName evidence="1">ATP-dependent RNA helicase ddx24</fullName>
    </submittedName>
</protein>
<keyword evidence="1" id="KW-0067">ATP-binding</keyword>
<reference evidence="2" key="1">
    <citation type="submission" date="2017-01" db="EMBL/GenBank/DDBJ databases">
        <authorList>
            <person name="Wang Y."/>
            <person name="White M."/>
            <person name="Kvist S."/>
            <person name="Moncalvo J.-M."/>
        </authorList>
    </citation>
    <scope>NUCLEOTIDE SEQUENCE [LARGE SCALE GENOMIC DNA]</scope>
    <source>
        <strain evidence="2">ID-206-W2</strain>
    </source>
</reference>